<dbReference type="STRING" id="870435.A0A0C3IC44"/>
<reference evidence="3" key="2">
    <citation type="submission" date="2015-01" db="EMBL/GenBank/DDBJ databases">
        <title>Evolutionary Origins and Diversification of the Mycorrhizal Mutualists.</title>
        <authorList>
            <consortium name="DOE Joint Genome Institute"/>
            <consortium name="Mycorrhizal Genomics Consortium"/>
            <person name="Kohler A."/>
            <person name="Kuo A."/>
            <person name="Nagy L.G."/>
            <person name="Floudas D."/>
            <person name="Copeland A."/>
            <person name="Barry K.W."/>
            <person name="Cichocki N."/>
            <person name="Veneault-Fourrey C."/>
            <person name="LaButti K."/>
            <person name="Lindquist E.A."/>
            <person name="Lipzen A."/>
            <person name="Lundell T."/>
            <person name="Morin E."/>
            <person name="Murat C."/>
            <person name="Riley R."/>
            <person name="Ohm R."/>
            <person name="Sun H."/>
            <person name="Tunlid A."/>
            <person name="Henrissat B."/>
            <person name="Grigoriev I.V."/>
            <person name="Hibbett D.S."/>
            <person name="Martin F."/>
        </authorList>
    </citation>
    <scope>NUCLEOTIDE SEQUENCE [LARGE SCALE GENOMIC DNA]</scope>
    <source>
        <strain evidence="3">Marx 270</strain>
    </source>
</reference>
<dbReference type="AlphaFoldDB" id="A0A0C3IC44"/>
<evidence type="ECO:0000256" key="1">
    <source>
        <dbReference type="SAM" id="MobiDB-lite"/>
    </source>
</evidence>
<reference evidence="2 3" key="1">
    <citation type="submission" date="2014-04" db="EMBL/GenBank/DDBJ databases">
        <authorList>
            <consortium name="DOE Joint Genome Institute"/>
            <person name="Kuo A."/>
            <person name="Kohler A."/>
            <person name="Costa M.D."/>
            <person name="Nagy L.G."/>
            <person name="Floudas D."/>
            <person name="Copeland A."/>
            <person name="Barry K.W."/>
            <person name="Cichocki N."/>
            <person name="Veneault-Fourrey C."/>
            <person name="LaButti K."/>
            <person name="Lindquist E.A."/>
            <person name="Lipzen A."/>
            <person name="Lundell T."/>
            <person name="Morin E."/>
            <person name="Murat C."/>
            <person name="Sun H."/>
            <person name="Tunlid A."/>
            <person name="Henrissat B."/>
            <person name="Grigoriev I.V."/>
            <person name="Hibbett D.S."/>
            <person name="Martin F."/>
            <person name="Nordberg H.P."/>
            <person name="Cantor M.N."/>
            <person name="Hua S.X."/>
        </authorList>
    </citation>
    <scope>NUCLEOTIDE SEQUENCE [LARGE SCALE GENOMIC DNA]</scope>
    <source>
        <strain evidence="2 3">Marx 270</strain>
    </source>
</reference>
<proteinExistence type="predicted"/>
<keyword evidence="3" id="KW-1185">Reference proteome</keyword>
<dbReference type="HOGENOM" id="CLU_069664_1_1_1"/>
<dbReference type="OrthoDB" id="2681506at2759"/>
<gene>
    <name evidence="2" type="ORF">M404DRAFT_167632</name>
</gene>
<dbReference type="EMBL" id="KN832090">
    <property type="protein sequence ID" value="KIN94642.1"/>
    <property type="molecule type" value="Genomic_DNA"/>
</dbReference>
<evidence type="ECO:0000313" key="3">
    <source>
        <dbReference type="Proteomes" id="UP000054217"/>
    </source>
</evidence>
<organism evidence="2 3">
    <name type="scientific">Pisolithus tinctorius Marx 270</name>
    <dbReference type="NCBI Taxonomy" id="870435"/>
    <lineage>
        <taxon>Eukaryota</taxon>
        <taxon>Fungi</taxon>
        <taxon>Dikarya</taxon>
        <taxon>Basidiomycota</taxon>
        <taxon>Agaricomycotina</taxon>
        <taxon>Agaricomycetes</taxon>
        <taxon>Agaricomycetidae</taxon>
        <taxon>Boletales</taxon>
        <taxon>Sclerodermatineae</taxon>
        <taxon>Pisolithaceae</taxon>
        <taxon>Pisolithus</taxon>
    </lineage>
</organism>
<dbReference type="Proteomes" id="UP000054217">
    <property type="component" value="Unassembled WGS sequence"/>
</dbReference>
<sequence>MTAGKKPPTHETHPKVQFWTQKDYKDWLDSPEAGGSNRGLYVYLEDENGDVPTSEMLTKIRRALCAGWIELTQCKIALDTWGRASMTALQFIWAHMEKDFPLFKLTESGWKLEHLCTKTYSAWRTKCLDDHGNLKRTTCDMIKGEALDNNNDLESLNPSSKKHKGPADASLTLSNKKQKCE</sequence>
<evidence type="ECO:0000313" key="2">
    <source>
        <dbReference type="EMBL" id="KIN94642.1"/>
    </source>
</evidence>
<dbReference type="InParanoid" id="A0A0C3IC44"/>
<feature type="region of interest" description="Disordered" evidence="1">
    <location>
        <begin position="152"/>
        <end position="181"/>
    </location>
</feature>
<protein>
    <submittedName>
        <fullName evidence="2">Uncharacterized protein</fullName>
    </submittedName>
</protein>
<accession>A0A0C3IC44</accession>
<name>A0A0C3IC44_PISTI</name>